<dbReference type="InterPro" id="IPR016130">
    <property type="entry name" value="Tyr_Pase_AS"/>
</dbReference>
<dbReference type="RefSeq" id="WP_053777106.1">
    <property type="nucleotide sequence ID" value="NZ_JAADZU010000027.1"/>
</dbReference>
<accession>A0A7K3LPK6</accession>
<dbReference type="Gene3D" id="3.90.190.10">
    <property type="entry name" value="Protein tyrosine phosphatase superfamily"/>
    <property type="match status" value="1"/>
</dbReference>
<proteinExistence type="inferred from homology"/>
<dbReference type="InterPro" id="IPR029021">
    <property type="entry name" value="Prot-tyrosine_phosphatase-like"/>
</dbReference>
<dbReference type="Pfam" id="PF13350">
    <property type="entry name" value="Y_phosphatase3"/>
    <property type="match status" value="1"/>
</dbReference>
<dbReference type="Proteomes" id="UP000466307">
    <property type="component" value="Unassembled WGS sequence"/>
</dbReference>
<dbReference type="GO" id="GO:0004721">
    <property type="term" value="F:phosphoprotein phosphatase activity"/>
    <property type="evidence" value="ECO:0007669"/>
    <property type="project" value="InterPro"/>
</dbReference>
<evidence type="ECO:0000313" key="2">
    <source>
        <dbReference type="EMBL" id="NDK89991.1"/>
    </source>
</evidence>
<reference evidence="2 3" key="1">
    <citation type="submission" date="2020-01" db="EMBL/GenBank/DDBJ databases">
        <title>Investigation of new actinobacteria for the biodesulphurisation of diesel fuel.</title>
        <authorList>
            <person name="Athi Narayanan S.M."/>
        </authorList>
    </citation>
    <scope>NUCLEOTIDE SEQUENCE [LARGE SCALE GENOMIC DNA]</scope>
    <source>
        <strain evidence="2 3">213E</strain>
    </source>
</reference>
<organism evidence="2 3">
    <name type="scientific">Gordonia desulfuricans</name>
    <dbReference type="NCBI Taxonomy" id="89051"/>
    <lineage>
        <taxon>Bacteria</taxon>
        <taxon>Bacillati</taxon>
        <taxon>Actinomycetota</taxon>
        <taxon>Actinomycetes</taxon>
        <taxon>Mycobacteriales</taxon>
        <taxon>Gordoniaceae</taxon>
        <taxon>Gordonia</taxon>
    </lineage>
</organism>
<gene>
    <name evidence="2" type="ORF">GYA93_10415</name>
</gene>
<comment type="caution">
    <text evidence="2">The sequence shown here is derived from an EMBL/GenBank/DDBJ whole genome shotgun (WGS) entry which is preliminary data.</text>
</comment>
<dbReference type="PANTHER" id="PTHR31126:SF1">
    <property type="entry name" value="TYROSINE SPECIFIC PROTEIN PHOSPHATASES DOMAIN-CONTAINING PROTEIN"/>
    <property type="match status" value="1"/>
</dbReference>
<dbReference type="AlphaFoldDB" id="A0A7K3LPK6"/>
<dbReference type="PANTHER" id="PTHR31126">
    <property type="entry name" value="TYROSINE-PROTEIN PHOSPHATASE"/>
    <property type="match status" value="1"/>
</dbReference>
<dbReference type="EMBL" id="JAADZU010000027">
    <property type="protein sequence ID" value="NDK89991.1"/>
    <property type="molecule type" value="Genomic_DNA"/>
</dbReference>
<sequence>MTSTPGAPSPIATLPNLRDLGGWQAGGGKAVRPGVLFRSTDFSSLADADVAPFESLGVRTIYDLRSTAERDALPDPTLPDVTDIHLDVLADAAMAVPANLGKILADPKTVAMASKELSGGKAKELIAQTYQGIVSLPSALRSYQSFYRGLLGDHPHPSLFHCTTGKDRTGWAAASFLTLMGVSADDVFHDYLLTNDRLIPALKPIFDEFAEAGGDPDILLPVLGVDRAYLETALTEVDTRYGGIEGYFTQGLGIDEAAQNKLRDLYLVAR</sequence>
<dbReference type="InterPro" id="IPR026893">
    <property type="entry name" value="Tyr/Ser_Pase_IphP-type"/>
</dbReference>
<name>A0A7K3LPK6_9ACTN</name>
<protein>
    <submittedName>
        <fullName evidence="2">Tyrosine-protein phosphatase</fullName>
    </submittedName>
</protein>
<evidence type="ECO:0000313" key="3">
    <source>
        <dbReference type="Proteomes" id="UP000466307"/>
    </source>
</evidence>
<evidence type="ECO:0000256" key="1">
    <source>
        <dbReference type="ARBA" id="ARBA00009580"/>
    </source>
</evidence>
<dbReference type="SUPFAM" id="SSF52799">
    <property type="entry name" value="(Phosphotyrosine protein) phosphatases II"/>
    <property type="match status" value="1"/>
</dbReference>
<dbReference type="PROSITE" id="PS00383">
    <property type="entry name" value="TYR_PHOSPHATASE_1"/>
    <property type="match status" value="1"/>
</dbReference>
<keyword evidence="3" id="KW-1185">Reference proteome</keyword>
<comment type="similarity">
    <text evidence="1">Belongs to the protein-tyrosine phosphatase family.</text>
</comment>